<evidence type="ECO:0000256" key="1">
    <source>
        <dbReference type="SAM" id="MobiDB-lite"/>
    </source>
</evidence>
<evidence type="ECO:0000313" key="2">
    <source>
        <dbReference type="EMBL" id="KAF4513410.1"/>
    </source>
</evidence>
<sequence>MISTVSSALIPPLPKFDSLSPSLPRPADPLASGLPSPPPGGVSLSFRGQPTLYHCRHDQVPWTREYTKSLTKVREELGTSRDFGYWFSQATNRIRDVLSTWAYLEPFPLPLSFQLSG</sequence>
<proteinExistence type="predicted"/>
<dbReference type="Proteomes" id="UP000557566">
    <property type="component" value="Unassembled WGS sequence"/>
</dbReference>
<name>A0A8H4VA81_9HYPO</name>
<accession>A0A8H4VA81</accession>
<dbReference type="AlphaFoldDB" id="A0A8H4VA81"/>
<organism evidence="2 3">
    <name type="scientific">Ophiocordyceps sinensis</name>
    <dbReference type="NCBI Taxonomy" id="72228"/>
    <lineage>
        <taxon>Eukaryota</taxon>
        <taxon>Fungi</taxon>
        <taxon>Dikarya</taxon>
        <taxon>Ascomycota</taxon>
        <taxon>Pezizomycotina</taxon>
        <taxon>Sordariomycetes</taxon>
        <taxon>Hypocreomycetidae</taxon>
        <taxon>Hypocreales</taxon>
        <taxon>Ophiocordycipitaceae</taxon>
        <taxon>Ophiocordyceps</taxon>
    </lineage>
</organism>
<protein>
    <submittedName>
        <fullName evidence="2">Uncharacterized protein</fullName>
    </submittedName>
</protein>
<reference evidence="2 3" key="1">
    <citation type="journal article" date="2020" name="Genome Biol. Evol.">
        <title>A new high-quality draft genome assembly of the Chinese cordyceps Ophiocordyceps sinensis.</title>
        <authorList>
            <person name="Shu R."/>
            <person name="Zhang J."/>
            <person name="Meng Q."/>
            <person name="Zhang H."/>
            <person name="Zhou G."/>
            <person name="Li M."/>
            <person name="Wu P."/>
            <person name="Zhao Y."/>
            <person name="Chen C."/>
            <person name="Qin Q."/>
        </authorList>
    </citation>
    <scope>NUCLEOTIDE SEQUENCE [LARGE SCALE GENOMIC DNA]</scope>
    <source>
        <strain evidence="2 3">IOZ07</strain>
    </source>
</reference>
<dbReference type="EMBL" id="JAAVMX010000001">
    <property type="protein sequence ID" value="KAF4513410.1"/>
    <property type="molecule type" value="Genomic_DNA"/>
</dbReference>
<gene>
    <name evidence="2" type="ORF">G6O67_000683</name>
</gene>
<feature type="region of interest" description="Disordered" evidence="1">
    <location>
        <begin position="12"/>
        <end position="41"/>
    </location>
</feature>
<comment type="caution">
    <text evidence="2">The sequence shown here is derived from an EMBL/GenBank/DDBJ whole genome shotgun (WGS) entry which is preliminary data.</text>
</comment>
<evidence type="ECO:0000313" key="3">
    <source>
        <dbReference type="Proteomes" id="UP000557566"/>
    </source>
</evidence>
<keyword evidence="3" id="KW-1185">Reference proteome</keyword>